<dbReference type="InterPro" id="IPR002052">
    <property type="entry name" value="DNA_methylase_N6_adenine_CS"/>
</dbReference>
<dbReference type="InterPro" id="IPR040758">
    <property type="entry name" value="PrmC_N"/>
</dbReference>
<dbReference type="Pfam" id="PF05175">
    <property type="entry name" value="MTS"/>
    <property type="match status" value="1"/>
</dbReference>
<evidence type="ECO:0000259" key="6">
    <source>
        <dbReference type="Pfam" id="PF05175"/>
    </source>
</evidence>
<dbReference type="EMBL" id="FZOU01000001">
    <property type="protein sequence ID" value="SNS27054.1"/>
    <property type="molecule type" value="Genomic_DNA"/>
</dbReference>
<keyword evidence="1 5" id="KW-0489">Methyltransferase</keyword>
<keyword evidence="3 5" id="KW-0949">S-adenosyl-L-methionine</keyword>
<comment type="catalytic activity">
    <reaction evidence="4 5">
        <text>L-glutaminyl-[peptide chain release factor] + S-adenosyl-L-methionine = N(5)-methyl-L-glutaminyl-[peptide chain release factor] + S-adenosyl-L-homocysteine + H(+)</text>
        <dbReference type="Rhea" id="RHEA:42896"/>
        <dbReference type="Rhea" id="RHEA-COMP:10271"/>
        <dbReference type="Rhea" id="RHEA-COMP:10272"/>
        <dbReference type="ChEBI" id="CHEBI:15378"/>
        <dbReference type="ChEBI" id="CHEBI:30011"/>
        <dbReference type="ChEBI" id="CHEBI:57856"/>
        <dbReference type="ChEBI" id="CHEBI:59789"/>
        <dbReference type="ChEBI" id="CHEBI:61891"/>
        <dbReference type="EC" id="2.1.1.297"/>
    </reaction>
</comment>
<dbReference type="NCBIfam" id="TIGR03534">
    <property type="entry name" value="RF_mod_PrmC"/>
    <property type="match status" value="1"/>
</dbReference>
<keyword evidence="2 5" id="KW-0808">Transferase</keyword>
<feature type="binding site" evidence="5">
    <location>
        <position position="146"/>
    </location>
    <ligand>
        <name>S-adenosyl-L-methionine</name>
        <dbReference type="ChEBI" id="CHEBI:59789"/>
    </ligand>
</feature>
<dbReference type="SUPFAM" id="SSF53335">
    <property type="entry name" value="S-adenosyl-L-methionine-dependent methyltransferases"/>
    <property type="match status" value="1"/>
</dbReference>
<dbReference type="InterPro" id="IPR029063">
    <property type="entry name" value="SAM-dependent_MTases_sf"/>
</dbReference>
<reference evidence="8 9" key="1">
    <citation type="submission" date="2017-06" db="EMBL/GenBank/DDBJ databases">
        <authorList>
            <person name="Kim H.J."/>
            <person name="Triplett B.A."/>
        </authorList>
    </citation>
    <scope>NUCLEOTIDE SEQUENCE [LARGE SCALE GENOMIC DNA]</scope>
    <source>
        <strain evidence="8 9">DSM 18704</strain>
    </source>
</reference>
<dbReference type="GO" id="GO:0003676">
    <property type="term" value="F:nucleic acid binding"/>
    <property type="evidence" value="ECO:0007669"/>
    <property type="project" value="InterPro"/>
</dbReference>
<dbReference type="InterPro" id="IPR019874">
    <property type="entry name" value="RF_methyltr_PrmC"/>
</dbReference>
<comment type="similarity">
    <text evidence="5">Belongs to the protein N5-glutamine methyltransferase family. PrmC subfamily.</text>
</comment>
<evidence type="ECO:0000313" key="9">
    <source>
        <dbReference type="Proteomes" id="UP000198356"/>
    </source>
</evidence>
<dbReference type="Pfam" id="PF17827">
    <property type="entry name" value="PrmC_N"/>
    <property type="match status" value="1"/>
</dbReference>
<dbReference type="InterPro" id="IPR007848">
    <property type="entry name" value="Small_mtfrase_dom"/>
</dbReference>
<evidence type="ECO:0000256" key="1">
    <source>
        <dbReference type="ARBA" id="ARBA00022603"/>
    </source>
</evidence>
<dbReference type="PROSITE" id="PS00092">
    <property type="entry name" value="N6_MTASE"/>
    <property type="match status" value="1"/>
</dbReference>
<gene>
    <name evidence="5" type="primary">prmC</name>
    <name evidence="8" type="ORF">SAMN05421770_101277</name>
</gene>
<evidence type="ECO:0000256" key="2">
    <source>
        <dbReference type="ARBA" id="ARBA00022679"/>
    </source>
</evidence>
<dbReference type="OrthoDB" id="9800643at2"/>
<dbReference type="Proteomes" id="UP000198356">
    <property type="component" value="Unassembled WGS sequence"/>
</dbReference>
<dbReference type="InterPro" id="IPR004556">
    <property type="entry name" value="HemK-like"/>
</dbReference>
<comment type="caution">
    <text evidence="5">Lacks conserved residue(s) required for the propagation of feature annotation.</text>
</comment>
<dbReference type="Gene3D" id="1.10.8.10">
    <property type="entry name" value="DNA helicase RuvA subunit, C-terminal domain"/>
    <property type="match status" value="1"/>
</dbReference>
<accession>A0A239D5E9</accession>
<dbReference type="NCBIfam" id="TIGR00536">
    <property type="entry name" value="hemK_fam"/>
    <property type="match status" value="1"/>
</dbReference>
<evidence type="ECO:0000256" key="4">
    <source>
        <dbReference type="ARBA" id="ARBA00048391"/>
    </source>
</evidence>
<proteinExistence type="inferred from homology"/>
<dbReference type="AlphaFoldDB" id="A0A239D5E9"/>
<keyword evidence="9" id="KW-1185">Reference proteome</keyword>
<feature type="binding site" evidence="5">
    <location>
        <begin position="190"/>
        <end position="193"/>
    </location>
    <ligand>
        <name>substrate</name>
    </ligand>
</feature>
<dbReference type="InterPro" id="IPR050320">
    <property type="entry name" value="N5-glutamine_MTase"/>
</dbReference>
<feature type="domain" description="Methyltransferase small" evidence="6">
    <location>
        <begin position="107"/>
        <end position="195"/>
    </location>
</feature>
<feature type="binding site" evidence="5">
    <location>
        <begin position="123"/>
        <end position="127"/>
    </location>
    <ligand>
        <name>S-adenosyl-L-methionine</name>
        <dbReference type="ChEBI" id="CHEBI:59789"/>
    </ligand>
</feature>
<dbReference type="PANTHER" id="PTHR18895">
    <property type="entry name" value="HEMK METHYLTRANSFERASE"/>
    <property type="match status" value="1"/>
</dbReference>
<evidence type="ECO:0000259" key="7">
    <source>
        <dbReference type="Pfam" id="PF17827"/>
    </source>
</evidence>
<organism evidence="8 9">
    <name type="scientific">Granulicella rosea</name>
    <dbReference type="NCBI Taxonomy" id="474952"/>
    <lineage>
        <taxon>Bacteria</taxon>
        <taxon>Pseudomonadati</taxon>
        <taxon>Acidobacteriota</taxon>
        <taxon>Terriglobia</taxon>
        <taxon>Terriglobales</taxon>
        <taxon>Acidobacteriaceae</taxon>
        <taxon>Granulicella</taxon>
    </lineage>
</organism>
<evidence type="ECO:0000256" key="5">
    <source>
        <dbReference type="HAMAP-Rule" id="MF_02126"/>
    </source>
</evidence>
<dbReference type="CDD" id="cd02440">
    <property type="entry name" value="AdoMet_MTases"/>
    <property type="match status" value="1"/>
</dbReference>
<dbReference type="RefSeq" id="WP_089406588.1">
    <property type="nucleotide sequence ID" value="NZ_FZOU01000001.1"/>
</dbReference>
<evidence type="ECO:0000313" key="8">
    <source>
        <dbReference type="EMBL" id="SNS27054.1"/>
    </source>
</evidence>
<dbReference type="GO" id="GO:0032259">
    <property type="term" value="P:methylation"/>
    <property type="evidence" value="ECO:0007669"/>
    <property type="project" value="UniProtKB-KW"/>
</dbReference>
<name>A0A239D5E9_9BACT</name>
<dbReference type="GO" id="GO:0102559">
    <property type="term" value="F:peptide chain release factor N(5)-glutamine methyltransferase activity"/>
    <property type="evidence" value="ECO:0007669"/>
    <property type="project" value="UniProtKB-EC"/>
</dbReference>
<comment type="function">
    <text evidence="5">Methylates the class 1 translation termination release factors RF1/PrfA and RF2/PrfB on the glutamine residue of the universally conserved GGQ motif.</text>
</comment>
<feature type="binding site" evidence="5">
    <location>
        <position position="190"/>
    </location>
    <ligand>
        <name>S-adenosyl-L-methionine</name>
        <dbReference type="ChEBI" id="CHEBI:59789"/>
    </ligand>
</feature>
<dbReference type="PANTHER" id="PTHR18895:SF74">
    <property type="entry name" value="MTRF1L RELEASE FACTOR GLUTAMINE METHYLTRANSFERASE"/>
    <property type="match status" value="1"/>
</dbReference>
<evidence type="ECO:0000256" key="3">
    <source>
        <dbReference type="ARBA" id="ARBA00022691"/>
    </source>
</evidence>
<dbReference type="Gene3D" id="3.40.50.150">
    <property type="entry name" value="Vaccinia Virus protein VP39"/>
    <property type="match status" value="1"/>
</dbReference>
<sequence>MITVEEALRRGVSQLSARPELRETALQDAALLLMHTLGVTRATLVAHPERRFTTEEQVAYQAMLQRRVVFEPLQYILGEQEFYGLPLKVTPAVLIPRPETEHLVEAVLARLPKDKPVRIADIGTGSGAIAIALAHLLPLAEVAALDLSPAALSIARENAIRHGVQDRIRFIESDLLAAVAGERFDAIVSNPPYIPSADRETMHPQVTEFEPAGALFAEDDGLAVYQRLIPQAAQSLEPSGLLAMEFGFGQRDAIAELLSGWDAVGFIDDLQGIPRVALARWP</sequence>
<dbReference type="HAMAP" id="MF_02126">
    <property type="entry name" value="RF_methyltr_PrmC"/>
    <property type="match status" value="1"/>
</dbReference>
<dbReference type="EC" id="2.1.1.297" evidence="5"/>
<feature type="domain" description="Release factor glutamine methyltransferase N-terminal" evidence="7">
    <location>
        <begin position="6"/>
        <end position="78"/>
    </location>
</feature>
<protein>
    <recommendedName>
        <fullName evidence="5">Release factor glutamine methyltransferase</fullName>
        <shortName evidence="5">RF MTase</shortName>
        <ecNumber evidence="5">2.1.1.297</ecNumber>
    </recommendedName>
    <alternativeName>
        <fullName evidence="5">N5-glutamine methyltransferase PrmC</fullName>
    </alternativeName>
    <alternativeName>
        <fullName evidence="5">Protein-(glutamine-N5) MTase PrmC</fullName>
    </alternativeName>
    <alternativeName>
        <fullName evidence="5">Protein-glutamine N-methyltransferase PrmC</fullName>
    </alternativeName>
</protein>